<accession>A0A8S4RHQ0</accession>
<protein>
    <submittedName>
        <fullName evidence="2">Jg24501 protein</fullName>
    </submittedName>
</protein>
<dbReference type="EMBL" id="CAKXAJ010025165">
    <property type="protein sequence ID" value="CAH2235962.1"/>
    <property type="molecule type" value="Genomic_DNA"/>
</dbReference>
<dbReference type="AlphaFoldDB" id="A0A8S4RHQ0"/>
<dbReference type="InterPro" id="IPR008914">
    <property type="entry name" value="PEBP"/>
</dbReference>
<evidence type="ECO:0000256" key="1">
    <source>
        <dbReference type="SAM" id="SignalP"/>
    </source>
</evidence>
<comment type="caution">
    <text evidence="2">The sequence shown here is derived from an EMBL/GenBank/DDBJ whole genome shotgun (WGS) entry which is preliminary data.</text>
</comment>
<dbReference type="Pfam" id="PF01161">
    <property type="entry name" value="PBP"/>
    <property type="match status" value="1"/>
</dbReference>
<dbReference type="PANTHER" id="PTHR11362:SF82">
    <property type="entry name" value="PHOSPHATIDYLETHANOLAMINE-BINDING PROTEIN 4"/>
    <property type="match status" value="1"/>
</dbReference>
<keyword evidence="1" id="KW-0732">Signal</keyword>
<proteinExistence type="predicted"/>
<dbReference type="Gene3D" id="3.90.280.10">
    <property type="entry name" value="PEBP-like"/>
    <property type="match status" value="1"/>
</dbReference>
<keyword evidence="3" id="KW-1185">Reference proteome</keyword>
<reference evidence="2" key="1">
    <citation type="submission" date="2022-03" db="EMBL/GenBank/DDBJ databases">
        <authorList>
            <person name="Lindestad O."/>
        </authorList>
    </citation>
    <scope>NUCLEOTIDE SEQUENCE</scope>
</reference>
<name>A0A8S4RHQ0_9NEOP</name>
<sequence>MFFLICLTVLQLLKSSYADTPDQSRVAQSFKNHPIVPKIVLNPPSAFISVAYLDVTIDLGTVVFPVQTLGQPQNVSYEADPEKLYTFVFIGPDLPPSVVVPLTQLVHWLVVNVPGNEIAKGCEMAPYFPPTPYPDGFPYIFLLYEQNEALNTTQIPNMSSILSRPNFSVDKFATEHNLKGPIAGNFMHESYLEAVSQVAKTVSNTVDSVLNILG</sequence>
<evidence type="ECO:0000313" key="3">
    <source>
        <dbReference type="Proteomes" id="UP000838756"/>
    </source>
</evidence>
<dbReference type="PANTHER" id="PTHR11362">
    <property type="entry name" value="PHOSPHATIDYLETHANOLAMINE-BINDING PROTEIN"/>
    <property type="match status" value="1"/>
</dbReference>
<dbReference type="SUPFAM" id="SSF49777">
    <property type="entry name" value="PEBP-like"/>
    <property type="match status" value="1"/>
</dbReference>
<dbReference type="OrthoDB" id="6920452at2759"/>
<dbReference type="Proteomes" id="UP000838756">
    <property type="component" value="Unassembled WGS sequence"/>
</dbReference>
<gene>
    <name evidence="2" type="primary">jg24501</name>
    <name evidence="2" type="ORF">PAEG_LOCUS13459</name>
</gene>
<dbReference type="InterPro" id="IPR035810">
    <property type="entry name" value="PEBP_euk"/>
</dbReference>
<evidence type="ECO:0000313" key="2">
    <source>
        <dbReference type="EMBL" id="CAH2235962.1"/>
    </source>
</evidence>
<organism evidence="2 3">
    <name type="scientific">Pararge aegeria aegeria</name>
    <dbReference type="NCBI Taxonomy" id="348720"/>
    <lineage>
        <taxon>Eukaryota</taxon>
        <taxon>Metazoa</taxon>
        <taxon>Ecdysozoa</taxon>
        <taxon>Arthropoda</taxon>
        <taxon>Hexapoda</taxon>
        <taxon>Insecta</taxon>
        <taxon>Pterygota</taxon>
        <taxon>Neoptera</taxon>
        <taxon>Endopterygota</taxon>
        <taxon>Lepidoptera</taxon>
        <taxon>Glossata</taxon>
        <taxon>Ditrysia</taxon>
        <taxon>Papilionoidea</taxon>
        <taxon>Nymphalidae</taxon>
        <taxon>Satyrinae</taxon>
        <taxon>Satyrini</taxon>
        <taxon>Parargina</taxon>
        <taxon>Pararge</taxon>
    </lineage>
</organism>
<dbReference type="InterPro" id="IPR036610">
    <property type="entry name" value="PEBP-like_sf"/>
</dbReference>
<dbReference type="CDD" id="cd00866">
    <property type="entry name" value="PEBP_euk"/>
    <property type="match status" value="1"/>
</dbReference>
<feature type="signal peptide" evidence="1">
    <location>
        <begin position="1"/>
        <end position="18"/>
    </location>
</feature>
<feature type="chain" id="PRO_5035930351" evidence="1">
    <location>
        <begin position="19"/>
        <end position="214"/>
    </location>
</feature>